<evidence type="ECO:0000256" key="1">
    <source>
        <dbReference type="ARBA" id="ARBA00004141"/>
    </source>
</evidence>
<dbReference type="EMBL" id="JAKUCV010004052">
    <property type="protein sequence ID" value="KAJ4836658.1"/>
    <property type="molecule type" value="Genomic_DNA"/>
</dbReference>
<feature type="domain" description="Wax synthase" evidence="10">
    <location>
        <begin position="468"/>
        <end position="555"/>
    </location>
</feature>
<feature type="transmembrane region" description="Helical" evidence="9">
    <location>
        <begin position="409"/>
        <end position="427"/>
    </location>
</feature>
<dbReference type="GO" id="GO:0016020">
    <property type="term" value="C:membrane"/>
    <property type="evidence" value="ECO:0007669"/>
    <property type="project" value="UniProtKB-SubCell"/>
</dbReference>
<accession>A0A9Q0FRW9</accession>
<dbReference type="GO" id="GO:0006629">
    <property type="term" value="P:lipid metabolic process"/>
    <property type="evidence" value="ECO:0007669"/>
    <property type="project" value="UniProtKB-KW"/>
</dbReference>
<dbReference type="GO" id="GO:0008374">
    <property type="term" value="F:O-acyltransferase activity"/>
    <property type="evidence" value="ECO:0007669"/>
    <property type="project" value="InterPro"/>
</dbReference>
<feature type="transmembrane region" description="Helical" evidence="9">
    <location>
        <begin position="35"/>
        <end position="54"/>
    </location>
</feature>
<organism evidence="11 12">
    <name type="scientific">Turnera subulata</name>
    <dbReference type="NCBI Taxonomy" id="218843"/>
    <lineage>
        <taxon>Eukaryota</taxon>
        <taxon>Viridiplantae</taxon>
        <taxon>Streptophyta</taxon>
        <taxon>Embryophyta</taxon>
        <taxon>Tracheophyta</taxon>
        <taxon>Spermatophyta</taxon>
        <taxon>Magnoliopsida</taxon>
        <taxon>eudicotyledons</taxon>
        <taxon>Gunneridae</taxon>
        <taxon>Pentapetalae</taxon>
        <taxon>rosids</taxon>
        <taxon>fabids</taxon>
        <taxon>Malpighiales</taxon>
        <taxon>Passifloraceae</taxon>
        <taxon>Turnera</taxon>
    </lineage>
</organism>
<feature type="transmembrane region" description="Helical" evidence="9">
    <location>
        <begin position="123"/>
        <end position="142"/>
    </location>
</feature>
<feature type="transmembrane region" description="Helical" evidence="9">
    <location>
        <begin position="149"/>
        <end position="171"/>
    </location>
</feature>
<protein>
    <recommendedName>
        <fullName evidence="10">Wax synthase domain-containing protein</fullName>
    </recommendedName>
</protein>
<keyword evidence="5 9" id="KW-1133">Transmembrane helix</keyword>
<evidence type="ECO:0000256" key="9">
    <source>
        <dbReference type="SAM" id="Phobius"/>
    </source>
</evidence>
<evidence type="ECO:0000313" key="11">
    <source>
        <dbReference type="EMBL" id="KAJ4836658.1"/>
    </source>
</evidence>
<evidence type="ECO:0000313" key="12">
    <source>
        <dbReference type="Proteomes" id="UP001141552"/>
    </source>
</evidence>
<evidence type="ECO:0000256" key="5">
    <source>
        <dbReference type="ARBA" id="ARBA00022989"/>
    </source>
</evidence>
<dbReference type="InterPro" id="IPR044851">
    <property type="entry name" value="Wax_synthase"/>
</dbReference>
<keyword evidence="3" id="KW-0808">Transferase</keyword>
<sequence length="631" mass="71731">RIMENEMMRNFAKICISVFISTCYSYTVGRVISKGTTRLFCLLPVIFLFLYLPLDLSSINLSGFTSFLVSWLVNFKLLLFAFGKGPLSSEPSPSLARFVAVACLPIKIKQKPSPKHSKSTLNYVTKAMLFAVLLCMPAYGGYMHPKIIYMLYFLIIYLELEILFSLLAALVRVHLGLDLEPPFNEPYLSTSLQDFWGRRWNLMVTSILRPSVYEPIHNLATASIGSKQAQILAVLATFPVSGLMHEFMFYCMGHEWPTWEVTSFFCLHGLCLAVEISLKKVVGGRWHLPWLISGPLSIGFVIASAYWLFLPSLDRCKAFERGFEELDALLRPIENVRQRLSWNLIEKHMVSWLLNFKILLFAFGKGPLSSEPSLSLACFAAVACLPIKIKQNPSPNHRKKPDVGKKSALNYVIKTILFAVLLGMPAYSSYLHPKIISVLYFLIIYLELEILFSILAALVRVQLGFDLEPPFNEPYLSTSLQDFWGRRWNLMVTSILRPSVYEPMRKLATPSIGSKQAQIPAVLGTFLVSGLMHEFIFYCMAHEWPTWEITSFFCLHGLCLAVEIAVKTVVGDRWKLPWLISGPLSMGFVIASAYWLFLPSLNRCKAFERGFEELDALLMFAKNVRQHLLFL</sequence>
<evidence type="ECO:0000256" key="8">
    <source>
        <dbReference type="ARBA" id="ARBA00023315"/>
    </source>
</evidence>
<comment type="subcellular location">
    <subcellularLocation>
        <location evidence="1">Membrane</location>
        <topology evidence="1">Multi-pass membrane protein</topology>
    </subcellularLocation>
</comment>
<keyword evidence="6" id="KW-0443">Lipid metabolism</keyword>
<evidence type="ECO:0000259" key="10">
    <source>
        <dbReference type="Pfam" id="PF13813"/>
    </source>
</evidence>
<comment type="similarity">
    <text evidence="2">Belongs to the wax synthase family.</text>
</comment>
<dbReference type="PANTHER" id="PTHR31595:SF40">
    <property type="entry name" value="WAX SYNTHASE DOMAIN-CONTAINING PROTEIN"/>
    <property type="match status" value="1"/>
</dbReference>
<evidence type="ECO:0000256" key="3">
    <source>
        <dbReference type="ARBA" id="ARBA00022679"/>
    </source>
</evidence>
<keyword evidence="8" id="KW-0012">Acyltransferase</keyword>
<dbReference type="Pfam" id="PF13813">
    <property type="entry name" value="MBOAT_2"/>
    <property type="match status" value="2"/>
</dbReference>
<dbReference type="OrthoDB" id="1077582at2759"/>
<keyword evidence="4 9" id="KW-0812">Transmembrane</keyword>
<evidence type="ECO:0000256" key="7">
    <source>
        <dbReference type="ARBA" id="ARBA00023136"/>
    </source>
</evidence>
<evidence type="ECO:0000256" key="2">
    <source>
        <dbReference type="ARBA" id="ARBA00007282"/>
    </source>
</evidence>
<dbReference type="Proteomes" id="UP001141552">
    <property type="component" value="Unassembled WGS sequence"/>
</dbReference>
<feature type="transmembrane region" description="Helical" evidence="9">
    <location>
        <begin position="439"/>
        <end position="459"/>
    </location>
</feature>
<reference evidence="11" key="1">
    <citation type="submission" date="2022-02" db="EMBL/GenBank/DDBJ databases">
        <authorList>
            <person name="Henning P.M."/>
            <person name="McCubbin A.G."/>
            <person name="Shore J.S."/>
        </authorList>
    </citation>
    <scope>NUCLEOTIDE SEQUENCE</scope>
    <source>
        <strain evidence="11">F60SS</strain>
        <tissue evidence="11">Leaves</tissue>
    </source>
</reference>
<feature type="non-terminal residue" evidence="11">
    <location>
        <position position="631"/>
    </location>
</feature>
<gene>
    <name evidence="11" type="ORF">Tsubulata_041989</name>
</gene>
<feature type="transmembrane region" description="Helical" evidence="9">
    <location>
        <begin position="544"/>
        <end position="566"/>
    </location>
</feature>
<evidence type="ECO:0000256" key="6">
    <source>
        <dbReference type="ARBA" id="ARBA00023098"/>
    </source>
</evidence>
<feature type="transmembrane region" description="Helical" evidence="9">
    <location>
        <begin position="578"/>
        <end position="597"/>
    </location>
</feature>
<feature type="domain" description="Wax synthase" evidence="10">
    <location>
        <begin position="180"/>
        <end position="267"/>
    </location>
</feature>
<keyword evidence="12" id="KW-1185">Reference proteome</keyword>
<reference evidence="11" key="2">
    <citation type="journal article" date="2023" name="Plants (Basel)">
        <title>Annotation of the Turnera subulata (Passifloraceae) Draft Genome Reveals the S-Locus Evolved after the Divergence of Turneroideae from Passifloroideae in a Stepwise Manner.</title>
        <authorList>
            <person name="Henning P.M."/>
            <person name="Roalson E.H."/>
            <person name="Mir W."/>
            <person name="McCubbin A.G."/>
            <person name="Shore J.S."/>
        </authorList>
    </citation>
    <scope>NUCLEOTIDE SEQUENCE</scope>
    <source>
        <strain evidence="11">F60SS</strain>
    </source>
</reference>
<proteinExistence type="inferred from homology"/>
<name>A0A9Q0FRW9_9ROSI</name>
<dbReference type="InterPro" id="IPR032805">
    <property type="entry name" value="Wax_synthase_dom"/>
</dbReference>
<keyword evidence="7 9" id="KW-0472">Membrane</keyword>
<comment type="caution">
    <text evidence="11">The sequence shown here is derived from an EMBL/GenBank/DDBJ whole genome shotgun (WGS) entry which is preliminary data.</text>
</comment>
<feature type="transmembrane region" description="Helical" evidence="9">
    <location>
        <begin position="290"/>
        <end position="309"/>
    </location>
</feature>
<dbReference type="PANTHER" id="PTHR31595">
    <property type="entry name" value="LONG-CHAIN-ALCOHOL O-FATTY-ACYLTRANSFERASE 3-RELATED"/>
    <property type="match status" value="1"/>
</dbReference>
<dbReference type="AlphaFoldDB" id="A0A9Q0FRW9"/>
<evidence type="ECO:0000256" key="4">
    <source>
        <dbReference type="ARBA" id="ARBA00022692"/>
    </source>
</evidence>